<reference evidence="2" key="1">
    <citation type="submission" date="2021-09" db="EMBL/GenBank/DDBJ databases">
        <authorList>
            <consortium name="AG Swart"/>
            <person name="Singh M."/>
            <person name="Singh A."/>
            <person name="Seah K."/>
            <person name="Emmerich C."/>
        </authorList>
    </citation>
    <scope>NUCLEOTIDE SEQUENCE</scope>
    <source>
        <strain evidence="2">ATCC30299</strain>
    </source>
</reference>
<proteinExistence type="predicted"/>
<evidence type="ECO:0000313" key="3">
    <source>
        <dbReference type="Proteomes" id="UP001162131"/>
    </source>
</evidence>
<feature type="transmembrane region" description="Helical" evidence="1">
    <location>
        <begin position="14"/>
        <end position="36"/>
    </location>
</feature>
<comment type="caution">
    <text evidence="2">The sequence shown here is derived from an EMBL/GenBank/DDBJ whole genome shotgun (WGS) entry which is preliminary data.</text>
</comment>
<keyword evidence="1" id="KW-0472">Membrane</keyword>
<keyword evidence="1" id="KW-0812">Transmembrane</keyword>
<keyword evidence="1" id="KW-1133">Transmembrane helix</keyword>
<dbReference type="PROSITE" id="PS51257">
    <property type="entry name" value="PROKAR_LIPOPROTEIN"/>
    <property type="match status" value="1"/>
</dbReference>
<dbReference type="Proteomes" id="UP001162131">
    <property type="component" value="Unassembled WGS sequence"/>
</dbReference>
<keyword evidence="3" id="KW-1185">Reference proteome</keyword>
<organism evidence="2 3">
    <name type="scientific">Blepharisma stoltei</name>
    <dbReference type="NCBI Taxonomy" id="1481888"/>
    <lineage>
        <taxon>Eukaryota</taxon>
        <taxon>Sar</taxon>
        <taxon>Alveolata</taxon>
        <taxon>Ciliophora</taxon>
        <taxon>Postciliodesmatophora</taxon>
        <taxon>Heterotrichea</taxon>
        <taxon>Heterotrichida</taxon>
        <taxon>Blepharismidae</taxon>
        <taxon>Blepharisma</taxon>
    </lineage>
</organism>
<dbReference type="AlphaFoldDB" id="A0AAU9KA56"/>
<feature type="transmembrane region" description="Helical" evidence="1">
    <location>
        <begin position="97"/>
        <end position="119"/>
    </location>
</feature>
<accession>A0AAU9KA56</accession>
<evidence type="ECO:0000256" key="1">
    <source>
        <dbReference type="SAM" id="Phobius"/>
    </source>
</evidence>
<gene>
    <name evidence="2" type="ORF">BSTOLATCC_MIC62509</name>
</gene>
<sequence length="254" mass="29010">MDYKIKVCKIDHRLIFWIFLCLNAIALGCMIATLFVPNWSSFSSSSSDISRDFKGKLLETTETLKESNHARFIDLYYLCTHKTCKFWKNLYIGGSSYIIFECLSIGCTTIWSIILFLFLIKKDYLVSSLFFCAMAWIGHLIAIVTWLSVTEVTYNGDCHNSDNANIDICTEDGPKLSLAILVFITIVNASFLIIARTVIIEKVSYEERRLNSLEDKSEAQLINRNAENDTQFIMKGEISTEKLKATDLLNLTRN</sequence>
<name>A0AAU9KA56_9CILI</name>
<feature type="transmembrane region" description="Helical" evidence="1">
    <location>
        <begin position="126"/>
        <end position="147"/>
    </location>
</feature>
<dbReference type="EMBL" id="CAJZBQ010000060">
    <property type="protein sequence ID" value="CAG9334925.1"/>
    <property type="molecule type" value="Genomic_DNA"/>
</dbReference>
<evidence type="ECO:0000313" key="2">
    <source>
        <dbReference type="EMBL" id="CAG9334925.1"/>
    </source>
</evidence>
<feature type="transmembrane region" description="Helical" evidence="1">
    <location>
        <begin position="178"/>
        <end position="199"/>
    </location>
</feature>
<protein>
    <submittedName>
        <fullName evidence="2">Uncharacterized protein</fullName>
    </submittedName>
</protein>